<dbReference type="Gene3D" id="1.25.40.10">
    <property type="entry name" value="Tetratricopeptide repeat domain"/>
    <property type="match status" value="1"/>
</dbReference>
<accession>E4WZ49</accession>
<dbReference type="PANTHER" id="PTHR12760">
    <property type="entry name" value="TETRATRICOPEPTIDE REPEAT PROTEIN"/>
    <property type="match status" value="1"/>
</dbReference>
<comment type="subcellular location">
    <subcellularLocation>
        <location evidence="5">Endoplasmic reticulum membrane</location>
        <topology evidence="5">Peripheral membrane protein</topology>
        <orientation evidence="5">Cytoplasmic side</orientation>
    </subcellularLocation>
</comment>
<feature type="repeat" description="TPR" evidence="4">
    <location>
        <begin position="158"/>
        <end position="191"/>
    </location>
</feature>
<dbReference type="PROSITE" id="PS50005">
    <property type="entry name" value="TPR"/>
    <property type="match status" value="2"/>
</dbReference>
<comment type="similarity">
    <text evidence="1 5">Belongs to the EMC2 family.</text>
</comment>
<dbReference type="AlphaFoldDB" id="E4WZ49"/>
<evidence type="ECO:0000313" key="8">
    <source>
        <dbReference type="EMBL" id="CBY36132.1"/>
    </source>
</evidence>
<protein>
    <recommendedName>
        <fullName evidence="5">ER membrane protein complex subunit 2</fullName>
    </recommendedName>
</protein>
<evidence type="ECO:0000256" key="4">
    <source>
        <dbReference type="PROSITE-ProRule" id="PRU00339"/>
    </source>
</evidence>
<dbReference type="Pfam" id="PF22890">
    <property type="entry name" value="TPR_EMC2"/>
    <property type="match status" value="1"/>
</dbReference>
<evidence type="ECO:0000256" key="2">
    <source>
        <dbReference type="ARBA" id="ARBA00022737"/>
    </source>
</evidence>
<dbReference type="GO" id="GO:0072546">
    <property type="term" value="C:EMC complex"/>
    <property type="evidence" value="ECO:0007669"/>
    <property type="project" value="UniProtKB-UniRule"/>
</dbReference>
<evidence type="ECO:0000313" key="9">
    <source>
        <dbReference type="Proteomes" id="UP000001307"/>
    </source>
</evidence>
<dbReference type="SUPFAM" id="SSF48452">
    <property type="entry name" value="TPR-like"/>
    <property type="match status" value="1"/>
</dbReference>
<evidence type="ECO:0000259" key="6">
    <source>
        <dbReference type="Pfam" id="PF22890"/>
    </source>
</evidence>
<keyword evidence="5" id="KW-0472">Membrane</keyword>
<keyword evidence="3 4" id="KW-0802">TPR repeat</keyword>
<dbReference type="InterPro" id="IPR039856">
    <property type="entry name" value="EMC2-like"/>
</dbReference>
<dbReference type="SMART" id="SM00028">
    <property type="entry name" value="TPR"/>
    <property type="match status" value="2"/>
</dbReference>
<dbReference type="InterPro" id="IPR019734">
    <property type="entry name" value="TPR_rpt"/>
</dbReference>
<keyword evidence="9" id="KW-1185">Reference proteome</keyword>
<comment type="function">
    <text evidence="5">Part of the endoplasmic reticulum membrane protein complex (EMC) that enables the energy-independent insertion into endoplasmic reticulum membranes of newly synthesized membrane proteins.</text>
</comment>
<feature type="repeat" description="TPR" evidence="4">
    <location>
        <begin position="90"/>
        <end position="123"/>
    </location>
</feature>
<evidence type="ECO:0000256" key="3">
    <source>
        <dbReference type="ARBA" id="ARBA00022803"/>
    </source>
</evidence>
<feature type="domain" description="EMC2 TPR-like" evidence="6">
    <location>
        <begin position="93"/>
        <end position="202"/>
    </location>
</feature>
<comment type="subunit">
    <text evidence="5">Component of the ER membrane protein complex (EMC).</text>
</comment>
<keyword evidence="5" id="KW-0256">Endoplasmic reticulum</keyword>
<dbReference type="InParanoid" id="E4WZ49"/>
<dbReference type="InterPro" id="IPR055217">
    <property type="entry name" value="TPR_EMC2"/>
</dbReference>
<sequence length="311" mass="35316">MEGLSSSTEPSDMSFAELRKSLRKFRENGTRNAQLSYKLGKYACDNFSGKLGNEVWDVYEQMFFACIDLGINDVALSYLRQIKEQFPESKRVYRLIGILHEADGELAEAEELYKEMLQENPGDAAMSKRLISMYKCNGKTVEAVKMLVSYLETYKCDHESWLELAEIYLSEYEYEKAAFCYEELILISPSNYLYHQRYAEVRFTIGGADNFLISKMHYCQAARLSGNSSNRALLGLVTVCETLKGLKGVTAEDKVSCFKLVQWAKEKLTVKYEKSKVEVSDTGPKKNSPKLTDHIDSGLETVCAILDSVKL</sequence>
<dbReference type="FunCoup" id="E4WZ49">
    <property type="interactions" value="203"/>
</dbReference>
<dbReference type="EMBL" id="FN653019">
    <property type="protein sequence ID" value="CBY22444.1"/>
    <property type="molecule type" value="Genomic_DNA"/>
</dbReference>
<dbReference type="OrthoDB" id="124397at2759"/>
<evidence type="ECO:0000313" key="7">
    <source>
        <dbReference type="EMBL" id="CBY22444.1"/>
    </source>
</evidence>
<dbReference type="EMBL" id="FN654728">
    <property type="protein sequence ID" value="CBY36132.1"/>
    <property type="molecule type" value="Genomic_DNA"/>
</dbReference>
<keyword evidence="2" id="KW-0677">Repeat</keyword>
<organism evidence="7">
    <name type="scientific">Oikopleura dioica</name>
    <name type="common">Tunicate</name>
    <dbReference type="NCBI Taxonomy" id="34765"/>
    <lineage>
        <taxon>Eukaryota</taxon>
        <taxon>Metazoa</taxon>
        <taxon>Chordata</taxon>
        <taxon>Tunicata</taxon>
        <taxon>Appendicularia</taxon>
        <taxon>Copelata</taxon>
        <taxon>Oikopleuridae</taxon>
        <taxon>Oikopleura</taxon>
    </lineage>
</organism>
<dbReference type="InterPro" id="IPR011990">
    <property type="entry name" value="TPR-like_helical_dom_sf"/>
</dbReference>
<dbReference type="Proteomes" id="UP000011014">
    <property type="component" value="Unassembled WGS sequence"/>
</dbReference>
<reference evidence="7" key="1">
    <citation type="journal article" date="2010" name="Science">
        <title>Plasticity of animal genome architecture unmasked by rapid evolution of a pelagic tunicate.</title>
        <authorList>
            <person name="Denoeud F."/>
            <person name="Henriet S."/>
            <person name="Mungpakdee S."/>
            <person name="Aury J.M."/>
            <person name="Da Silva C."/>
            <person name="Brinkmann H."/>
            <person name="Mikhaleva J."/>
            <person name="Olsen L.C."/>
            <person name="Jubin C."/>
            <person name="Canestro C."/>
            <person name="Bouquet J.M."/>
            <person name="Danks G."/>
            <person name="Poulain J."/>
            <person name="Campsteijn C."/>
            <person name="Adamski M."/>
            <person name="Cross I."/>
            <person name="Yadetie F."/>
            <person name="Muffato M."/>
            <person name="Louis A."/>
            <person name="Butcher S."/>
            <person name="Tsagkogeorga G."/>
            <person name="Konrad A."/>
            <person name="Singh S."/>
            <person name="Jensen M.F."/>
            <person name="Cong E.H."/>
            <person name="Eikeseth-Otteraa H."/>
            <person name="Noel B."/>
            <person name="Anthouard V."/>
            <person name="Porcel B.M."/>
            <person name="Kachouri-Lafond R."/>
            <person name="Nishino A."/>
            <person name="Ugolini M."/>
            <person name="Chourrout P."/>
            <person name="Nishida H."/>
            <person name="Aasland R."/>
            <person name="Huzurbazar S."/>
            <person name="Westhof E."/>
            <person name="Delsuc F."/>
            <person name="Lehrach H."/>
            <person name="Reinhardt R."/>
            <person name="Weissenbach J."/>
            <person name="Roy S.W."/>
            <person name="Artiguenave F."/>
            <person name="Postlethwait J.H."/>
            <person name="Manak J.R."/>
            <person name="Thompson E.M."/>
            <person name="Jaillon O."/>
            <person name="Du Pasquier L."/>
            <person name="Boudinot P."/>
            <person name="Liberles D.A."/>
            <person name="Volff J.N."/>
            <person name="Philippe H."/>
            <person name="Lenhard B."/>
            <person name="Roest Crollius H."/>
            <person name="Wincker P."/>
            <person name="Chourrout D."/>
        </authorList>
    </citation>
    <scope>NUCLEOTIDE SEQUENCE [LARGE SCALE GENOMIC DNA]</scope>
</reference>
<proteinExistence type="inferred from homology"/>
<dbReference type="Proteomes" id="UP000001307">
    <property type="component" value="Unassembled WGS sequence"/>
</dbReference>
<name>E4WZ49_OIKDI</name>
<gene>
    <name evidence="7" type="ORF">GSOID_T00013198001</name>
    <name evidence="8" type="ORF">GSOID_T00028615001</name>
</gene>
<evidence type="ECO:0000256" key="5">
    <source>
        <dbReference type="RuleBase" id="RU367091"/>
    </source>
</evidence>
<evidence type="ECO:0000256" key="1">
    <source>
        <dbReference type="ARBA" id="ARBA00010361"/>
    </source>
</evidence>